<dbReference type="KEGG" id="rte:GSU10_13130"/>
<dbReference type="EMBL" id="CP047186">
    <property type="protein sequence ID" value="QHC56477.1"/>
    <property type="molecule type" value="Genomic_DNA"/>
</dbReference>
<feature type="region of interest" description="Disordered" evidence="1">
    <location>
        <begin position="1"/>
        <end position="97"/>
    </location>
</feature>
<evidence type="ECO:0000313" key="5">
    <source>
        <dbReference type="Proteomes" id="UP000465031"/>
    </source>
</evidence>
<dbReference type="Proteomes" id="UP000465031">
    <property type="component" value="Chromosome"/>
</dbReference>
<reference evidence="3" key="3">
    <citation type="submission" date="2019-12" db="EMBL/GenBank/DDBJ databases">
        <title>Complete and Draft Genome Sequences of New Strains and Members of Some Known Species of the Genus Rathayibacter isolated from Plants.</title>
        <authorList>
            <person name="Tarlachkov S.V."/>
            <person name="Starodumova I.P."/>
            <person name="Dorofeeva L.V."/>
            <person name="Prisyazhnaya N.V."/>
            <person name="Leyn S.A."/>
            <person name="Zlamal J.E."/>
            <person name="Elane M.L."/>
            <person name="Osterman A.L."/>
            <person name="Nadler S.A."/>
            <person name="Subbotin S.A."/>
            <person name="Evtushenko L.I."/>
        </authorList>
    </citation>
    <scope>NUCLEOTIDE SEQUENCE</scope>
    <source>
        <strain evidence="3">VKM Ac-2761</strain>
    </source>
</reference>
<protein>
    <submittedName>
        <fullName evidence="2">Uncharacterized protein</fullName>
    </submittedName>
</protein>
<dbReference type="Proteomes" id="UP000076717">
    <property type="component" value="Unassembled WGS sequence"/>
</dbReference>
<evidence type="ECO:0000256" key="1">
    <source>
        <dbReference type="SAM" id="MobiDB-lite"/>
    </source>
</evidence>
<proteinExistence type="predicted"/>
<accession>A0A166H704</accession>
<name>A0A166H704_9MICO</name>
<dbReference type="RefSeq" id="WP_068212901.1">
    <property type="nucleotide sequence ID" value="NZ_CP047186.1"/>
</dbReference>
<keyword evidence="4" id="KW-1185">Reference proteome</keyword>
<evidence type="ECO:0000313" key="3">
    <source>
        <dbReference type="EMBL" id="QHC56477.1"/>
    </source>
</evidence>
<dbReference type="EMBL" id="LIIN01000144">
    <property type="protein sequence ID" value="KZX20061.1"/>
    <property type="molecule type" value="Genomic_DNA"/>
</dbReference>
<feature type="compositionally biased region" description="Basic and acidic residues" evidence="1">
    <location>
        <begin position="1"/>
        <end position="12"/>
    </location>
</feature>
<gene>
    <name evidence="2" type="ORF">ACH61_02833</name>
    <name evidence="3" type="ORF">GSU10_13130</name>
</gene>
<dbReference type="AlphaFoldDB" id="A0A166H704"/>
<sequence length="97" mass="10389">MPNETERRERESAPQPRTGLEEALAAPVDPETDPGPGERSGLSSRIAQELLEDGFGLDSAGDPPPARPVEVDDPARSVGDDPDDPIHGSMSGEFERR</sequence>
<feature type="compositionally biased region" description="Basic and acidic residues" evidence="1">
    <location>
        <begin position="69"/>
        <end position="79"/>
    </location>
</feature>
<organism evidence="2 4">
    <name type="scientific">Rathayibacter tanaceti</name>
    <dbReference type="NCBI Taxonomy" id="1671680"/>
    <lineage>
        <taxon>Bacteria</taxon>
        <taxon>Bacillati</taxon>
        <taxon>Actinomycetota</taxon>
        <taxon>Actinomycetes</taxon>
        <taxon>Micrococcales</taxon>
        <taxon>Microbacteriaceae</taxon>
        <taxon>Rathayibacter</taxon>
    </lineage>
</organism>
<evidence type="ECO:0000313" key="4">
    <source>
        <dbReference type="Proteomes" id="UP000076717"/>
    </source>
</evidence>
<dbReference type="OrthoDB" id="5123940at2"/>
<reference evidence="2 4" key="1">
    <citation type="submission" date="2015-08" db="EMBL/GenBank/DDBJ databases">
        <title>Draft Genome Sequence of Rathayibacter sp. Strain VKM Ac-2596 Isolated from Leaf Gall Induced by Plant-Parasitic Nematodes.</title>
        <authorList>
            <person name="Vasilenko O.V."/>
            <person name="Starodumova I.P."/>
            <person name="Tarlachkov S.V."/>
            <person name="Dorofeeva L.V."/>
            <person name="Evtushenko L.I."/>
        </authorList>
    </citation>
    <scope>NUCLEOTIDE SEQUENCE [LARGE SCALE GENOMIC DNA]</scope>
    <source>
        <strain evidence="2 4">VKM Ac-2596</strain>
    </source>
</reference>
<evidence type="ECO:0000313" key="2">
    <source>
        <dbReference type="EMBL" id="KZX20061.1"/>
    </source>
</evidence>
<reference evidence="5" key="2">
    <citation type="submission" date="2019-12" db="EMBL/GenBank/DDBJ databases">
        <title>Complete and draft genome sequences of new strains and members of some known species of the genus Rathayibacter isolated from plants.</title>
        <authorList>
            <person name="Tarlachkov S.V."/>
            <person name="Starodumova I.P."/>
            <person name="Dorofeeva L.V."/>
            <person name="Prisyazhnaya N.V."/>
            <person name="Leyn S."/>
            <person name="Zlamal J."/>
            <person name="Elan M."/>
            <person name="Osterman A.L."/>
            <person name="Nadler S."/>
            <person name="Subbotin S.A."/>
            <person name="Evtushenko L.I."/>
        </authorList>
    </citation>
    <scope>NUCLEOTIDE SEQUENCE [LARGE SCALE GENOMIC DNA]</scope>
    <source>
        <strain evidence="5">VKM Ac-2761</strain>
    </source>
</reference>